<organism evidence="2 3">
    <name type="scientific">Ornithinimicrobium kibberense</name>
    <dbReference type="NCBI Taxonomy" id="282060"/>
    <lineage>
        <taxon>Bacteria</taxon>
        <taxon>Bacillati</taxon>
        <taxon>Actinomycetota</taxon>
        <taxon>Actinomycetes</taxon>
        <taxon>Micrococcales</taxon>
        <taxon>Ornithinimicrobiaceae</taxon>
        <taxon>Ornithinimicrobium</taxon>
    </lineage>
</organism>
<sequence length="347" mass="38356">MQLDSKNLGRLRHVADPREVWTSESGDFTPWLAENLDVLADELGMTLTVVGTEVLVGQFRLDIQAEDDDGRVVIIENQLERTDHSHLGQCLVYAAGLEASTVIWVSRQFRDDFRRTLDWLNERTDQGIQFFGVEVGVVQIGEQGPRAPVFEVVSRPNDWAKGVKSVPAGSSGSVATPLNEVRQDLFAEILDQVNSSRPAVRVPARNGNNSWITFASGPFGSWGLAQIQDGRLRVEAYLDSGDGIRNTALYDKFEAEQAIWNERVGFDLAYERLEGRRACRIATHHTPVDVLALTPGAKEELVSWAVEAFLAMYDALDKLLRSTAKSIRDANVATGLEPRADAVGHDA</sequence>
<evidence type="ECO:0000313" key="3">
    <source>
        <dbReference type="Proteomes" id="UP001589613"/>
    </source>
</evidence>
<dbReference type="RefSeq" id="WP_141339598.1">
    <property type="nucleotide sequence ID" value="NZ_JBHMAX010000034.1"/>
</dbReference>
<name>A0ABV5V6P1_9MICO</name>
<gene>
    <name evidence="2" type="ORF">ACFFN0_15190</name>
</gene>
<dbReference type="InterPro" id="IPR011856">
    <property type="entry name" value="tRNA_endonuc-like_dom_sf"/>
</dbReference>
<dbReference type="EMBL" id="JBHMAX010000034">
    <property type="protein sequence ID" value="MFB9733392.1"/>
    <property type="molecule type" value="Genomic_DNA"/>
</dbReference>
<evidence type="ECO:0000313" key="2">
    <source>
        <dbReference type="EMBL" id="MFB9733392.1"/>
    </source>
</evidence>
<dbReference type="Pfam" id="PF14088">
    <property type="entry name" value="DUF4268"/>
    <property type="match status" value="1"/>
</dbReference>
<accession>A0ABV5V6P1</accession>
<evidence type="ECO:0000259" key="1">
    <source>
        <dbReference type="Pfam" id="PF14088"/>
    </source>
</evidence>
<reference evidence="2 3" key="1">
    <citation type="submission" date="2024-09" db="EMBL/GenBank/DDBJ databases">
        <authorList>
            <person name="Sun Q."/>
            <person name="Mori K."/>
        </authorList>
    </citation>
    <scope>NUCLEOTIDE SEQUENCE [LARGE SCALE GENOMIC DNA]</scope>
    <source>
        <strain evidence="2 3">JCM 12763</strain>
    </source>
</reference>
<dbReference type="InterPro" id="IPR025364">
    <property type="entry name" value="DUF4268"/>
</dbReference>
<dbReference type="Gene3D" id="3.40.1350.10">
    <property type="match status" value="1"/>
</dbReference>
<keyword evidence="3" id="KW-1185">Reference proteome</keyword>
<feature type="domain" description="DUF4268" evidence="1">
    <location>
        <begin position="186"/>
        <end position="318"/>
    </location>
</feature>
<proteinExistence type="predicted"/>
<protein>
    <submittedName>
        <fullName evidence="2">DUF4268 domain-containing protein</fullName>
    </submittedName>
</protein>
<comment type="caution">
    <text evidence="2">The sequence shown here is derived from an EMBL/GenBank/DDBJ whole genome shotgun (WGS) entry which is preliminary data.</text>
</comment>
<dbReference type="Proteomes" id="UP001589613">
    <property type="component" value="Unassembled WGS sequence"/>
</dbReference>